<dbReference type="CDD" id="cd06158">
    <property type="entry name" value="S2P-M50_like_1"/>
    <property type="match status" value="1"/>
</dbReference>
<evidence type="ECO:0000256" key="7">
    <source>
        <dbReference type="ARBA" id="ARBA00022723"/>
    </source>
</evidence>
<evidence type="ECO:0000313" key="16">
    <source>
        <dbReference type="Proteomes" id="UP000325797"/>
    </source>
</evidence>
<evidence type="ECO:0000256" key="1">
    <source>
        <dbReference type="ARBA" id="ARBA00001947"/>
    </source>
</evidence>
<comment type="cofactor">
    <cofactor evidence="1">
        <name>Zn(2+)</name>
        <dbReference type="ChEBI" id="CHEBI:29105"/>
    </cofactor>
</comment>
<comment type="subcellular location">
    <subcellularLocation>
        <location evidence="2">Cell membrane</location>
        <topology evidence="2">Multi-pass membrane protein</topology>
    </subcellularLocation>
</comment>
<feature type="transmembrane region" description="Helical" evidence="13">
    <location>
        <begin position="214"/>
        <end position="232"/>
    </location>
</feature>
<dbReference type="EMBL" id="CP042582">
    <property type="protein sequence ID" value="QEX22116.1"/>
    <property type="molecule type" value="Genomic_DNA"/>
</dbReference>
<evidence type="ECO:0000313" key="15">
    <source>
        <dbReference type="EMBL" id="QEX22116.1"/>
    </source>
</evidence>
<feature type="transmembrane region" description="Helical" evidence="13">
    <location>
        <begin position="100"/>
        <end position="128"/>
    </location>
</feature>
<evidence type="ECO:0000256" key="13">
    <source>
        <dbReference type="SAM" id="Phobius"/>
    </source>
</evidence>
<keyword evidence="12 13" id="KW-0472">Membrane</keyword>
<dbReference type="OrthoDB" id="9800627at2"/>
<feature type="transmembrane region" description="Helical" evidence="13">
    <location>
        <begin position="14"/>
        <end position="37"/>
    </location>
</feature>
<dbReference type="AlphaFoldDB" id="A0A5J6N5A9"/>
<proteinExistence type="inferred from homology"/>
<keyword evidence="10 13" id="KW-1133">Transmembrane helix</keyword>
<keyword evidence="6 13" id="KW-0812">Transmembrane</keyword>
<protein>
    <submittedName>
        <fullName evidence="15">Peptidase M48</fullName>
    </submittedName>
</protein>
<organism evidence="15 16">
    <name type="scientific">Hypericibacter adhaerens</name>
    <dbReference type="NCBI Taxonomy" id="2602016"/>
    <lineage>
        <taxon>Bacteria</taxon>
        <taxon>Pseudomonadati</taxon>
        <taxon>Pseudomonadota</taxon>
        <taxon>Alphaproteobacteria</taxon>
        <taxon>Rhodospirillales</taxon>
        <taxon>Dongiaceae</taxon>
        <taxon>Hypericibacter</taxon>
    </lineage>
</organism>
<dbReference type="Proteomes" id="UP000325797">
    <property type="component" value="Chromosome"/>
</dbReference>
<dbReference type="GO" id="GO:0008237">
    <property type="term" value="F:metallopeptidase activity"/>
    <property type="evidence" value="ECO:0007669"/>
    <property type="project" value="UniProtKB-KW"/>
</dbReference>
<dbReference type="Pfam" id="PF02163">
    <property type="entry name" value="Peptidase_M50"/>
    <property type="match status" value="1"/>
</dbReference>
<dbReference type="KEGG" id="hadh:FRZ61_20450"/>
<keyword evidence="11" id="KW-0482">Metalloprotease</keyword>
<evidence type="ECO:0000256" key="4">
    <source>
        <dbReference type="ARBA" id="ARBA00022475"/>
    </source>
</evidence>
<sequence length="233" mass="25048">MGGGFNIQDFLFQVSIWTIPFLTAITLHEAAHGFVAYRFGDDTAKRMGRLSLTPLRHVDPFGTIILPAMLLLATHGQFAFGSAKPVPVNFGRLKPLRPGIVAVAAAGPATNLLLAFISALLGHVIPFLPASMSEWAGNVLGASMLLNLWLAVFNMLPVPPLDGGRVAVALLPRPLAARLAGTERFGILIILLLIVVLPYVGRQIGVDLAFVSRFIFVVVEWLWNLVAMAAGLH</sequence>
<feature type="transmembrane region" description="Helical" evidence="13">
    <location>
        <begin position="185"/>
        <end position="202"/>
    </location>
</feature>
<evidence type="ECO:0000256" key="11">
    <source>
        <dbReference type="ARBA" id="ARBA00023049"/>
    </source>
</evidence>
<dbReference type="GO" id="GO:0006508">
    <property type="term" value="P:proteolysis"/>
    <property type="evidence" value="ECO:0007669"/>
    <property type="project" value="UniProtKB-KW"/>
</dbReference>
<evidence type="ECO:0000256" key="5">
    <source>
        <dbReference type="ARBA" id="ARBA00022670"/>
    </source>
</evidence>
<feature type="transmembrane region" description="Helical" evidence="13">
    <location>
        <begin position="58"/>
        <end position="80"/>
    </location>
</feature>
<name>A0A5J6N5A9_9PROT</name>
<reference evidence="15 16" key="1">
    <citation type="submission" date="2019-08" db="EMBL/GenBank/DDBJ databases">
        <title>Hyperibacter terrae gen. nov., sp. nov. and Hyperibacter viscosus sp. nov., two new members in the family Rhodospirillaceae isolated from the rhizosphere of Hypericum perforatum.</title>
        <authorList>
            <person name="Noviana Z."/>
        </authorList>
    </citation>
    <scope>NUCLEOTIDE SEQUENCE [LARGE SCALE GENOMIC DNA]</scope>
    <source>
        <strain evidence="15 16">R5959</strain>
    </source>
</reference>
<dbReference type="InterPro" id="IPR044537">
    <property type="entry name" value="Rip2-like"/>
</dbReference>
<evidence type="ECO:0000256" key="6">
    <source>
        <dbReference type="ARBA" id="ARBA00022692"/>
    </source>
</evidence>
<keyword evidence="8" id="KW-0378">Hydrolase</keyword>
<evidence type="ECO:0000259" key="14">
    <source>
        <dbReference type="Pfam" id="PF02163"/>
    </source>
</evidence>
<accession>A0A5J6N5A9</accession>
<dbReference type="GO" id="GO:0005886">
    <property type="term" value="C:plasma membrane"/>
    <property type="evidence" value="ECO:0007669"/>
    <property type="project" value="UniProtKB-SubCell"/>
</dbReference>
<keyword evidence="9" id="KW-0862">Zinc</keyword>
<dbReference type="InterPro" id="IPR008915">
    <property type="entry name" value="Peptidase_M50"/>
</dbReference>
<evidence type="ECO:0000256" key="12">
    <source>
        <dbReference type="ARBA" id="ARBA00023136"/>
    </source>
</evidence>
<feature type="domain" description="Peptidase M50" evidence="14">
    <location>
        <begin position="136"/>
        <end position="182"/>
    </location>
</feature>
<evidence type="ECO:0000256" key="3">
    <source>
        <dbReference type="ARBA" id="ARBA00007931"/>
    </source>
</evidence>
<evidence type="ECO:0000256" key="2">
    <source>
        <dbReference type="ARBA" id="ARBA00004651"/>
    </source>
</evidence>
<dbReference type="GO" id="GO:0046872">
    <property type="term" value="F:metal ion binding"/>
    <property type="evidence" value="ECO:0007669"/>
    <property type="project" value="UniProtKB-KW"/>
</dbReference>
<evidence type="ECO:0000256" key="9">
    <source>
        <dbReference type="ARBA" id="ARBA00022833"/>
    </source>
</evidence>
<dbReference type="PANTHER" id="PTHR35864">
    <property type="entry name" value="ZINC METALLOPROTEASE MJ0611-RELATED"/>
    <property type="match status" value="1"/>
</dbReference>
<keyword evidence="16" id="KW-1185">Reference proteome</keyword>
<dbReference type="InterPro" id="IPR052348">
    <property type="entry name" value="Metallopeptidase_M50B"/>
</dbReference>
<comment type="similarity">
    <text evidence="3">Belongs to the peptidase M50B family.</text>
</comment>
<keyword evidence="5" id="KW-0645">Protease</keyword>
<evidence type="ECO:0000256" key="10">
    <source>
        <dbReference type="ARBA" id="ARBA00022989"/>
    </source>
</evidence>
<keyword evidence="7" id="KW-0479">Metal-binding</keyword>
<dbReference type="PANTHER" id="PTHR35864:SF1">
    <property type="entry name" value="ZINC METALLOPROTEASE YWHC-RELATED"/>
    <property type="match status" value="1"/>
</dbReference>
<feature type="transmembrane region" description="Helical" evidence="13">
    <location>
        <begin position="135"/>
        <end position="156"/>
    </location>
</feature>
<evidence type="ECO:0000256" key="8">
    <source>
        <dbReference type="ARBA" id="ARBA00022801"/>
    </source>
</evidence>
<dbReference type="RefSeq" id="WP_151117194.1">
    <property type="nucleotide sequence ID" value="NZ_CP042582.1"/>
</dbReference>
<gene>
    <name evidence="15" type="ORF">FRZ61_20450</name>
</gene>
<keyword evidence="4" id="KW-1003">Cell membrane</keyword>